<dbReference type="InterPro" id="IPR003594">
    <property type="entry name" value="HATPase_dom"/>
</dbReference>
<dbReference type="PANTHER" id="PTHR24421">
    <property type="entry name" value="NITRATE/NITRITE SENSOR PROTEIN NARX-RELATED"/>
    <property type="match status" value="1"/>
</dbReference>
<dbReference type="Pfam" id="PF02518">
    <property type="entry name" value="HATPase_c"/>
    <property type="match status" value="1"/>
</dbReference>
<dbReference type="EMBL" id="CP104064">
    <property type="protein sequence ID" value="WAH37787.1"/>
    <property type="molecule type" value="Genomic_DNA"/>
</dbReference>
<dbReference type="CDD" id="cd16917">
    <property type="entry name" value="HATPase_UhpB-NarQ-NarX-like"/>
    <property type="match status" value="1"/>
</dbReference>
<protein>
    <recommendedName>
        <fullName evidence="4">Histidine kinase/HSP90-like ATPase domain-containing protein</fullName>
    </recommendedName>
</protein>
<feature type="domain" description="Histidine kinase/HSP90-like ATPase" evidence="4">
    <location>
        <begin position="2"/>
        <end position="76"/>
    </location>
</feature>
<evidence type="ECO:0000256" key="2">
    <source>
        <dbReference type="ARBA" id="ARBA00022777"/>
    </source>
</evidence>
<keyword evidence="1" id="KW-0808">Transferase</keyword>
<dbReference type="SUPFAM" id="SSF55874">
    <property type="entry name" value="ATPase domain of HSP90 chaperone/DNA topoisomerase II/histidine kinase"/>
    <property type="match status" value="1"/>
</dbReference>
<evidence type="ECO:0000313" key="5">
    <source>
        <dbReference type="EMBL" id="WAH37787.1"/>
    </source>
</evidence>
<keyword evidence="3" id="KW-0902">Two-component regulatory system</keyword>
<proteinExistence type="predicted"/>
<keyword evidence="2" id="KW-0418">Kinase</keyword>
<sequence>MKHAQASRVVVELAEHLSLYQLTVSDDGRGFAQDVGANGDTYGLKAMRERAAYLGGRLEILHRDKGMTVQVIIPKTSAPVGEE</sequence>
<evidence type="ECO:0000256" key="3">
    <source>
        <dbReference type="ARBA" id="ARBA00023012"/>
    </source>
</evidence>
<gene>
    <name evidence="5" type="ORF">NZD86_04590</name>
</gene>
<evidence type="ECO:0000256" key="1">
    <source>
        <dbReference type="ARBA" id="ARBA00022679"/>
    </source>
</evidence>
<name>A0ABY6Z4N0_9BACL</name>
<dbReference type="InterPro" id="IPR050482">
    <property type="entry name" value="Sensor_HK_TwoCompSys"/>
</dbReference>
<dbReference type="Proteomes" id="UP001164803">
    <property type="component" value="Chromosome"/>
</dbReference>
<dbReference type="Gene3D" id="3.30.565.10">
    <property type="entry name" value="Histidine kinase-like ATPase, C-terminal domain"/>
    <property type="match status" value="1"/>
</dbReference>
<reference evidence="5" key="1">
    <citation type="submission" date="2022-08" db="EMBL/GenBank/DDBJ databases">
        <title>Alicyclobacillus dauci DSM2870, complete genome.</title>
        <authorList>
            <person name="Wang Q."/>
            <person name="Cai R."/>
            <person name="Wang Z."/>
        </authorList>
    </citation>
    <scope>NUCLEOTIDE SEQUENCE</scope>
    <source>
        <strain evidence="5">DSM 28700</strain>
    </source>
</reference>
<organism evidence="5 6">
    <name type="scientific">Alicyclobacillus dauci</name>
    <dbReference type="NCBI Taxonomy" id="1475485"/>
    <lineage>
        <taxon>Bacteria</taxon>
        <taxon>Bacillati</taxon>
        <taxon>Bacillota</taxon>
        <taxon>Bacilli</taxon>
        <taxon>Bacillales</taxon>
        <taxon>Alicyclobacillaceae</taxon>
        <taxon>Alicyclobacillus</taxon>
    </lineage>
</organism>
<evidence type="ECO:0000313" key="6">
    <source>
        <dbReference type="Proteomes" id="UP001164803"/>
    </source>
</evidence>
<evidence type="ECO:0000259" key="4">
    <source>
        <dbReference type="Pfam" id="PF02518"/>
    </source>
</evidence>
<keyword evidence="6" id="KW-1185">Reference proteome</keyword>
<dbReference type="InterPro" id="IPR036890">
    <property type="entry name" value="HATPase_C_sf"/>
</dbReference>
<accession>A0ABY6Z4N0</accession>